<reference evidence="4 5" key="1">
    <citation type="journal article" date="2020" name="ISME J.">
        <title>Uncovering the hidden diversity of litter-decomposition mechanisms in mushroom-forming fungi.</title>
        <authorList>
            <person name="Floudas D."/>
            <person name="Bentzer J."/>
            <person name="Ahren D."/>
            <person name="Johansson T."/>
            <person name="Persson P."/>
            <person name="Tunlid A."/>
        </authorList>
    </citation>
    <scope>NUCLEOTIDE SEQUENCE [LARGE SCALE GENOMIC DNA]</scope>
    <source>
        <strain evidence="4 5">CBS 291.85</strain>
    </source>
</reference>
<dbReference type="Pfam" id="PF21294">
    <property type="entry name" value="Polysacc_lyase_14"/>
    <property type="match status" value="2"/>
</dbReference>
<dbReference type="Proteomes" id="UP000559256">
    <property type="component" value="Unassembled WGS sequence"/>
</dbReference>
<keyword evidence="5" id="KW-1185">Reference proteome</keyword>
<feature type="region of interest" description="Disordered" evidence="1">
    <location>
        <begin position="505"/>
        <end position="578"/>
    </location>
</feature>
<evidence type="ECO:0000256" key="1">
    <source>
        <dbReference type="SAM" id="MobiDB-lite"/>
    </source>
</evidence>
<keyword evidence="2" id="KW-0732">Signal</keyword>
<dbReference type="InterPro" id="IPR048958">
    <property type="entry name" value="Polysacc_lyase_14"/>
</dbReference>
<evidence type="ECO:0000259" key="3">
    <source>
        <dbReference type="Pfam" id="PF21294"/>
    </source>
</evidence>
<evidence type="ECO:0000313" key="4">
    <source>
        <dbReference type="EMBL" id="KAF5344296.1"/>
    </source>
</evidence>
<evidence type="ECO:0000256" key="2">
    <source>
        <dbReference type="SAM" id="SignalP"/>
    </source>
</evidence>
<feature type="chain" id="PRO_5034979970" description="Polysaccharide lyase 14 domain-containing protein" evidence="2">
    <location>
        <begin position="36"/>
        <end position="737"/>
    </location>
</feature>
<proteinExistence type="predicted"/>
<feature type="compositionally biased region" description="Low complexity" evidence="1">
    <location>
        <begin position="567"/>
        <end position="577"/>
    </location>
</feature>
<evidence type="ECO:0000313" key="5">
    <source>
        <dbReference type="Proteomes" id="UP000559256"/>
    </source>
</evidence>
<dbReference type="AlphaFoldDB" id="A0A8H5CNT1"/>
<protein>
    <recommendedName>
        <fullName evidence="3">Polysaccharide lyase 14 domain-containing protein</fullName>
    </recommendedName>
</protein>
<feature type="domain" description="Polysaccharide lyase 14" evidence="3">
    <location>
        <begin position="337"/>
        <end position="512"/>
    </location>
</feature>
<feature type="domain" description="Polysaccharide lyase 14" evidence="3">
    <location>
        <begin position="698"/>
        <end position="731"/>
    </location>
</feature>
<feature type="signal peptide" evidence="2">
    <location>
        <begin position="1"/>
        <end position="35"/>
    </location>
</feature>
<feature type="region of interest" description="Disordered" evidence="1">
    <location>
        <begin position="268"/>
        <end position="295"/>
    </location>
</feature>
<dbReference type="PANTHER" id="PTHR40124">
    <property type="match status" value="1"/>
</dbReference>
<dbReference type="Gene3D" id="2.60.120.200">
    <property type="match status" value="2"/>
</dbReference>
<gene>
    <name evidence="4" type="ORF">D9758_012329</name>
</gene>
<feature type="compositionally biased region" description="Basic and acidic residues" evidence="1">
    <location>
        <begin position="522"/>
        <end position="538"/>
    </location>
</feature>
<feature type="compositionally biased region" description="Low complexity" evidence="1">
    <location>
        <begin position="268"/>
        <end position="292"/>
    </location>
</feature>
<sequence>MVLATSSHLLSSLSLSLRTLVVLFIFLTQDHQTQAAPLLTQPQADNMQKQDGGSHALLELFSGRSVSLKMSTPFLLVRIDAVADQLGSSSATSSPLNVNVVPVVVRTGTIWVTQGVQSPAASSTIVPKPPMSVTNAKKTTATTSSTHAQPVHTIIQTHTATYTATATRLVKVITEMDTLTFTATQTEHLTEHLKIITDTDVLSTQTQMQTGTQTLMTTTVITQDTPNPTYWSMPAQITDLDAAFGIKVFPGPRSNIELVDSIPESASAASGSASSATSSSAATSTSASATSSPDPALQAREIELSIPVLTVPLPFLEPFQIPHQFETVEGDDEESQTQSGSMLQVYYPEGSINPAGSPKGGSQFYASPLDLSSAQSVSLSYSVFFPADFDFVLGGKLPGLYGGRTGCSGGDDAEDCFSTRMMWRKGGAGELYLYAPKQAQTSSLCEDPHSVCDSDYGLSVGRGSFVFKRGGWTNINQTVVLNTPGEQDGKFTLYVDGQKVLEREDILYRNKPSPGGSGDNDDERKGGKGDAGDDKGKGGEGTGGNNSAPSDKPTLKPKPKPVPSPSIPAHIPSIPVAGNPGQGGLGGLLGGLGSILGGGSASGGSSGLLGGILRREDNSFGLRVVPANEKQNQWVWNLGVEVVPEAELEQVELVEGLEEMQEVEVVDDLLDAESSDVPMEEASSQSDMFGIEEDDGGQTIGFQGIFFSTFFGGHEEEYATPKDQYVWFKEFELSVHE</sequence>
<dbReference type="PANTHER" id="PTHR40124:SF1">
    <property type="entry name" value="DISAGGREGATASE RELATED REPEAT PROTEIN"/>
    <property type="match status" value="1"/>
</dbReference>
<dbReference type="EMBL" id="JAACJM010000127">
    <property type="protein sequence ID" value="KAF5344296.1"/>
    <property type="molecule type" value="Genomic_DNA"/>
</dbReference>
<accession>A0A8H5CNT1</accession>
<organism evidence="4 5">
    <name type="scientific">Tetrapyrgos nigripes</name>
    <dbReference type="NCBI Taxonomy" id="182062"/>
    <lineage>
        <taxon>Eukaryota</taxon>
        <taxon>Fungi</taxon>
        <taxon>Dikarya</taxon>
        <taxon>Basidiomycota</taxon>
        <taxon>Agaricomycotina</taxon>
        <taxon>Agaricomycetes</taxon>
        <taxon>Agaricomycetidae</taxon>
        <taxon>Agaricales</taxon>
        <taxon>Marasmiineae</taxon>
        <taxon>Marasmiaceae</taxon>
        <taxon>Tetrapyrgos</taxon>
    </lineage>
</organism>
<name>A0A8H5CNT1_9AGAR</name>
<comment type="caution">
    <text evidence="4">The sequence shown here is derived from an EMBL/GenBank/DDBJ whole genome shotgun (WGS) entry which is preliminary data.</text>
</comment>
<dbReference type="OrthoDB" id="10069995at2759"/>